<dbReference type="GeneID" id="63685134"/>
<keyword evidence="3" id="KW-1185">Reference proteome</keyword>
<dbReference type="PANTHER" id="PTHR47691:SF3">
    <property type="entry name" value="HTH-TYPE TRANSCRIPTIONAL REGULATOR RV0890C-RELATED"/>
    <property type="match status" value="1"/>
</dbReference>
<dbReference type="SMART" id="SM00028">
    <property type="entry name" value="TPR"/>
    <property type="match status" value="6"/>
</dbReference>
<dbReference type="Pfam" id="PF13424">
    <property type="entry name" value="TPR_12"/>
    <property type="match status" value="2"/>
</dbReference>
<dbReference type="Pfam" id="PF13374">
    <property type="entry name" value="TPR_10"/>
    <property type="match status" value="1"/>
</dbReference>
<accession>M5GDX2</accession>
<dbReference type="Gene3D" id="1.25.40.10">
    <property type="entry name" value="Tetratricopeptide repeat domain"/>
    <property type="match status" value="3"/>
</dbReference>
<dbReference type="InterPro" id="IPR019734">
    <property type="entry name" value="TPR_rpt"/>
</dbReference>
<evidence type="ECO:0000313" key="2">
    <source>
        <dbReference type="EMBL" id="EJU02768.1"/>
    </source>
</evidence>
<dbReference type="SUPFAM" id="SSF48452">
    <property type="entry name" value="TPR-like"/>
    <property type="match status" value="3"/>
</dbReference>
<name>M5GDX2_DACPD</name>
<proteinExistence type="predicted"/>
<organism evidence="2 3">
    <name type="scientific">Dacryopinax primogenitus (strain DJM 731)</name>
    <name type="common">Brown rot fungus</name>
    <dbReference type="NCBI Taxonomy" id="1858805"/>
    <lineage>
        <taxon>Eukaryota</taxon>
        <taxon>Fungi</taxon>
        <taxon>Dikarya</taxon>
        <taxon>Basidiomycota</taxon>
        <taxon>Agaricomycotina</taxon>
        <taxon>Dacrymycetes</taxon>
        <taxon>Dacrymycetales</taxon>
        <taxon>Dacrymycetaceae</taxon>
        <taxon>Dacryopinax</taxon>
    </lineage>
</organism>
<dbReference type="OMA" id="VGDRWGQ"/>
<dbReference type="InterPro" id="IPR027417">
    <property type="entry name" value="P-loop_NTPase"/>
</dbReference>
<dbReference type="EMBL" id="JH795861">
    <property type="protein sequence ID" value="EJU02768.1"/>
    <property type="molecule type" value="Genomic_DNA"/>
</dbReference>
<feature type="region of interest" description="Disordered" evidence="1">
    <location>
        <begin position="1"/>
        <end position="21"/>
    </location>
</feature>
<dbReference type="RefSeq" id="XP_040629662.1">
    <property type="nucleotide sequence ID" value="XM_040770072.1"/>
</dbReference>
<dbReference type="SUPFAM" id="SSF52540">
    <property type="entry name" value="P-loop containing nucleoside triphosphate hydrolases"/>
    <property type="match status" value="1"/>
</dbReference>
<dbReference type="HOGENOM" id="CLU_006580_0_1_1"/>
<dbReference type="InterPro" id="IPR011990">
    <property type="entry name" value="TPR-like_helical_dom_sf"/>
</dbReference>
<evidence type="ECO:0000313" key="3">
    <source>
        <dbReference type="Proteomes" id="UP000030653"/>
    </source>
</evidence>
<sequence length="1092" mass="120942">MDETSAPHVRLSDTDSEVRGAAPSFGATWKRWKSKATGGLELGPVKEKLEYTAMKVLGIADMKENIAKDCQELASKVIWVTERVLERVPPEGPGDAAAEQLIHTLTQSISKIDCFLKHPPSDARQRISEARAAKFQENNNLLDELRLQYLASAHDETRVDVLSESMSRALVPQGPSDSPILDIPPIPTAFHGRNELVASIVQLLLQPEPSRIPLLGTGGIGKTSVACAAMNDARVKDHYGKHIYFLSCEGLLSAEGIIMALLAMFNVQATNNTRAAVIGYLHLMGRALLALDNLETTVQADRQHVEELLGRLSNLRQLSFIITMRGMLPPDGVEWDDVSPLGALSLDASREIWAQIAKKSDGKLDELLQHLDGLPLAIRLLARQGRMLMPTALLAAYESQRTKMLKVGTRGRLENLEVSIKISLESELMLQNSHALSLLSALSLLPDGVKVEKLVEIIPSMSDHVLVAASVLLQVGMVHDESGRLRILSPIRDYMLEHHPPADPWLENLQTYFMVLAARIPIYERQGSPKSFEVIHAELANITSVLLHLWQGKTARYDSNHLVDFTDYVAYFSSRTSTGDTVPLLRKATTTAKIRGNRYLAARCSFRLAKILYLRNESTEAVSLLGEVKAAFHTVNEQLSEARCTEFIGRVLRTQTRYEESTLMVQEAKALFEDIGNRHGTALCTQDLAEIMHGQGRLDEAANMLQEAKASFEAISMLQDAARYTRSLGTIRLTQGRYDEATHMLQNARTSFRAVNHRLGEAQCTQGLGQVFRMRGRYEEARHIIQEAKVSFESVGNCLGAAQCMQSLGNMLLMQAEYDDAAQMLQDAKVAFEAVGAHLGATQCSTDIGSILFCQGWYDDAGHMFQDAKKTFEVIGDRLGATQCMATLGEILTEQACYEEATCKLQDAKALFEAIGTPASGRHHDAIHTLHHARRSFESIGSRNGMAHSMRSLADALRRQGRYVEAAHMLAEAKSVFESMADHSGVAECLRISAVILRMQNQCQQGIERLQAARSIFTRIGRRADSANCNMDLGYTLTQQGSNVEARRMFEQAKETYDQIRLTWKVKEAAEALENLENLEIDQSEGEVADVQ</sequence>
<dbReference type="PANTHER" id="PTHR47691">
    <property type="entry name" value="REGULATOR-RELATED"/>
    <property type="match status" value="1"/>
</dbReference>
<evidence type="ECO:0000256" key="1">
    <source>
        <dbReference type="SAM" id="MobiDB-lite"/>
    </source>
</evidence>
<evidence type="ECO:0008006" key="4">
    <source>
        <dbReference type="Google" id="ProtNLM"/>
    </source>
</evidence>
<reference evidence="2 3" key="1">
    <citation type="journal article" date="2012" name="Science">
        <title>The Paleozoic origin of enzymatic lignin decomposition reconstructed from 31 fungal genomes.</title>
        <authorList>
            <person name="Floudas D."/>
            <person name="Binder M."/>
            <person name="Riley R."/>
            <person name="Barry K."/>
            <person name="Blanchette R.A."/>
            <person name="Henrissat B."/>
            <person name="Martinez A.T."/>
            <person name="Otillar R."/>
            <person name="Spatafora J.W."/>
            <person name="Yadav J.S."/>
            <person name="Aerts A."/>
            <person name="Benoit I."/>
            <person name="Boyd A."/>
            <person name="Carlson A."/>
            <person name="Copeland A."/>
            <person name="Coutinho P.M."/>
            <person name="de Vries R.P."/>
            <person name="Ferreira P."/>
            <person name="Findley K."/>
            <person name="Foster B."/>
            <person name="Gaskell J."/>
            <person name="Glotzer D."/>
            <person name="Gorecki P."/>
            <person name="Heitman J."/>
            <person name="Hesse C."/>
            <person name="Hori C."/>
            <person name="Igarashi K."/>
            <person name="Jurgens J.A."/>
            <person name="Kallen N."/>
            <person name="Kersten P."/>
            <person name="Kohler A."/>
            <person name="Kuees U."/>
            <person name="Kumar T.K.A."/>
            <person name="Kuo A."/>
            <person name="LaButti K."/>
            <person name="Larrondo L.F."/>
            <person name="Lindquist E."/>
            <person name="Ling A."/>
            <person name="Lombard V."/>
            <person name="Lucas S."/>
            <person name="Lundell T."/>
            <person name="Martin R."/>
            <person name="McLaughlin D.J."/>
            <person name="Morgenstern I."/>
            <person name="Morin E."/>
            <person name="Murat C."/>
            <person name="Nagy L.G."/>
            <person name="Nolan M."/>
            <person name="Ohm R.A."/>
            <person name="Patyshakuliyeva A."/>
            <person name="Rokas A."/>
            <person name="Ruiz-Duenas F.J."/>
            <person name="Sabat G."/>
            <person name="Salamov A."/>
            <person name="Samejima M."/>
            <person name="Schmutz J."/>
            <person name="Slot J.C."/>
            <person name="St John F."/>
            <person name="Stenlid J."/>
            <person name="Sun H."/>
            <person name="Sun S."/>
            <person name="Syed K."/>
            <person name="Tsang A."/>
            <person name="Wiebenga A."/>
            <person name="Young D."/>
            <person name="Pisabarro A."/>
            <person name="Eastwood D.C."/>
            <person name="Martin F."/>
            <person name="Cullen D."/>
            <person name="Grigoriev I.V."/>
            <person name="Hibbett D.S."/>
        </authorList>
    </citation>
    <scope>NUCLEOTIDE SEQUENCE [LARGE SCALE GENOMIC DNA]</scope>
    <source>
        <strain evidence="2 3">DJM-731 SS1</strain>
    </source>
</reference>
<protein>
    <recommendedName>
        <fullName evidence="4">TPR-like protein</fullName>
    </recommendedName>
</protein>
<dbReference type="Gene3D" id="3.40.50.300">
    <property type="entry name" value="P-loop containing nucleotide triphosphate hydrolases"/>
    <property type="match status" value="1"/>
</dbReference>
<gene>
    <name evidence="2" type="ORF">DACRYDRAFT_115753</name>
</gene>
<dbReference type="Proteomes" id="UP000030653">
    <property type="component" value="Unassembled WGS sequence"/>
</dbReference>
<dbReference type="OrthoDB" id="431454at2759"/>
<dbReference type="AlphaFoldDB" id="M5GDX2"/>